<reference evidence="4 5" key="1">
    <citation type="submission" date="2020-08" db="EMBL/GenBank/DDBJ databases">
        <title>Genomic Encyclopedia of Type Strains, Phase IV (KMG-IV): sequencing the most valuable type-strain genomes for metagenomic binning, comparative biology and taxonomic classification.</title>
        <authorList>
            <person name="Goeker M."/>
        </authorList>
    </citation>
    <scope>NUCLEOTIDE SEQUENCE [LARGE SCALE GENOMIC DNA]</scope>
    <source>
        <strain evidence="4 5">DSM 101535</strain>
    </source>
</reference>
<protein>
    <submittedName>
        <fullName evidence="4">Membrane fusion protein (Multidrug efflux system)</fullName>
    </submittedName>
</protein>
<keyword evidence="5" id="KW-1185">Reference proteome</keyword>
<dbReference type="Proteomes" id="UP000560131">
    <property type="component" value="Unassembled WGS sequence"/>
</dbReference>
<dbReference type="PANTHER" id="PTHR30386">
    <property type="entry name" value="MEMBRANE FUSION SUBUNIT OF EMRAB-TOLC MULTIDRUG EFFLUX PUMP"/>
    <property type="match status" value="1"/>
</dbReference>
<dbReference type="Pfam" id="PF25885">
    <property type="entry name" value="HH_EMRA"/>
    <property type="match status" value="1"/>
</dbReference>
<evidence type="ECO:0000259" key="3">
    <source>
        <dbReference type="Pfam" id="PF25963"/>
    </source>
</evidence>
<proteinExistence type="predicted"/>
<organism evidence="4 5">
    <name type="scientific">Sphingomonas endophytica</name>
    <dbReference type="NCBI Taxonomy" id="869719"/>
    <lineage>
        <taxon>Bacteria</taxon>
        <taxon>Pseudomonadati</taxon>
        <taxon>Pseudomonadota</taxon>
        <taxon>Alphaproteobacteria</taxon>
        <taxon>Sphingomonadales</taxon>
        <taxon>Sphingomonadaceae</taxon>
        <taxon>Sphingomonas</taxon>
    </lineage>
</organism>
<dbReference type="Gene3D" id="2.40.30.170">
    <property type="match status" value="1"/>
</dbReference>
<gene>
    <name evidence="4" type="ORF">FHS97_000585</name>
</gene>
<feature type="domain" description="Multidrug export protein EmrA/FarA alpha-helical hairpin" evidence="2">
    <location>
        <begin position="31"/>
        <end position="166"/>
    </location>
</feature>
<dbReference type="PANTHER" id="PTHR30386:SF19">
    <property type="entry name" value="MULTIDRUG EXPORT PROTEIN EMRA-RELATED"/>
    <property type="match status" value="1"/>
</dbReference>
<evidence type="ECO:0000313" key="4">
    <source>
        <dbReference type="EMBL" id="MBB5724677.1"/>
    </source>
</evidence>
<dbReference type="SUPFAM" id="SSF111369">
    <property type="entry name" value="HlyD-like secretion proteins"/>
    <property type="match status" value="2"/>
</dbReference>
<comment type="subcellular location">
    <subcellularLocation>
        <location evidence="1">Cell envelope</location>
    </subcellularLocation>
</comment>
<dbReference type="InterPro" id="IPR058633">
    <property type="entry name" value="EmrA/FarA_HH"/>
</dbReference>
<dbReference type="EMBL" id="JACIJN010000002">
    <property type="protein sequence ID" value="MBB5724677.1"/>
    <property type="molecule type" value="Genomic_DNA"/>
</dbReference>
<evidence type="ECO:0000313" key="5">
    <source>
        <dbReference type="Proteomes" id="UP000560131"/>
    </source>
</evidence>
<dbReference type="RefSeq" id="WP_246346452.1">
    <property type="nucleotide sequence ID" value="NZ_BAABAR010000007.1"/>
</dbReference>
<comment type="caution">
    <text evidence="4">The sequence shown here is derived from an EMBL/GenBank/DDBJ whole genome shotgun (WGS) entry which is preliminary data.</text>
</comment>
<evidence type="ECO:0000259" key="2">
    <source>
        <dbReference type="Pfam" id="PF25885"/>
    </source>
</evidence>
<feature type="domain" description="p-hydroxybenzoic acid efflux pump subunit AaeA-like beta-barrel" evidence="3">
    <location>
        <begin position="204"/>
        <end position="295"/>
    </location>
</feature>
<name>A0ABR6N4E4_9SPHN</name>
<dbReference type="InterPro" id="IPR058634">
    <property type="entry name" value="AaeA-lik-b-barrel"/>
</dbReference>
<dbReference type="Gene3D" id="1.10.287.470">
    <property type="entry name" value="Helix hairpin bin"/>
    <property type="match status" value="1"/>
</dbReference>
<dbReference type="Gene3D" id="2.40.50.100">
    <property type="match status" value="1"/>
</dbReference>
<evidence type="ECO:0000256" key="1">
    <source>
        <dbReference type="ARBA" id="ARBA00004196"/>
    </source>
</evidence>
<dbReference type="InterPro" id="IPR050739">
    <property type="entry name" value="MFP"/>
</dbReference>
<accession>A0ABR6N4E4</accession>
<dbReference type="Pfam" id="PF25963">
    <property type="entry name" value="Beta-barrel_AAEA"/>
    <property type="match status" value="1"/>
</dbReference>
<sequence length="350" mass="36871">MPQIAGTVVSIAADNGDLVRAGQTVVGIDPTDSGIAVEAAEANLASAVRKVRGLYNNATGARDALTGAEADVTARTSALEKVRADYERRRTLGQSGAIAAEDVAHARDALTAAEAALTAARSSLATLRQQFQATNALVDETALSSHPDVKAAAVRLRAALLEQARTSLKAPIAGYIAKRTAQIGQRLQPGEPLMAIVPLRQAWVDANFSETQLANVRIGQPVTIRSDLYGGDTHYAGKVESIGVGTGSAFALLPAQNATGNWIKIVQRIPVRVVFTDPRQLDEHPVRVGMSMRVQIDVHDQGGAVLPSSPPTRPLFSSDLYRQQLAEADAKIAQVIRVNSAAQSAATVKP</sequence>